<accession>K1R2X4</accession>
<protein>
    <submittedName>
        <fullName evidence="1">Uncharacterized protein</fullName>
    </submittedName>
</protein>
<gene>
    <name evidence="1" type="ORF">CGI_10018370</name>
</gene>
<sequence>MINTSIVCGSIDNFGGSKDRVVKIKGDINPSELPGGTRTAQINNNPIGLPQCPVICLMYTIKKKEITAHHSPKYQCEELKKKEEDKVLVS</sequence>
<dbReference type="EMBL" id="JH817229">
    <property type="protein sequence ID" value="EKC28181.1"/>
    <property type="molecule type" value="Genomic_DNA"/>
</dbReference>
<dbReference type="HOGENOM" id="CLU_2442970_0_0_1"/>
<reference evidence="1" key="1">
    <citation type="journal article" date="2012" name="Nature">
        <title>The oyster genome reveals stress adaptation and complexity of shell formation.</title>
        <authorList>
            <person name="Zhang G."/>
            <person name="Fang X."/>
            <person name="Guo X."/>
            <person name="Li L."/>
            <person name="Luo R."/>
            <person name="Xu F."/>
            <person name="Yang P."/>
            <person name="Zhang L."/>
            <person name="Wang X."/>
            <person name="Qi H."/>
            <person name="Xiong Z."/>
            <person name="Que H."/>
            <person name="Xie Y."/>
            <person name="Holland P.W."/>
            <person name="Paps J."/>
            <person name="Zhu Y."/>
            <person name="Wu F."/>
            <person name="Chen Y."/>
            <person name="Wang J."/>
            <person name="Peng C."/>
            <person name="Meng J."/>
            <person name="Yang L."/>
            <person name="Liu J."/>
            <person name="Wen B."/>
            <person name="Zhang N."/>
            <person name="Huang Z."/>
            <person name="Zhu Q."/>
            <person name="Feng Y."/>
            <person name="Mount A."/>
            <person name="Hedgecock D."/>
            <person name="Xu Z."/>
            <person name="Liu Y."/>
            <person name="Domazet-Loso T."/>
            <person name="Du Y."/>
            <person name="Sun X."/>
            <person name="Zhang S."/>
            <person name="Liu B."/>
            <person name="Cheng P."/>
            <person name="Jiang X."/>
            <person name="Li J."/>
            <person name="Fan D."/>
            <person name="Wang W."/>
            <person name="Fu W."/>
            <person name="Wang T."/>
            <person name="Wang B."/>
            <person name="Zhang J."/>
            <person name="Peng Z."/>
            <person name="Li Y."/>
            <person name="Li N."/>
            <person name="Wang J."/>
            <person name="Chen M."/>
            <person name="He Y."/>
            <person name="Tan F."/>
            <person name="Song X."/>
            <person name="Zheng Q."/>
            <person name="Huang R."/>
            <person name="Yang H."/>
            <person name="Du X."/>
            <person name="Chen L."/>
            <person name="Yang M."/>
            <person name="Gaffney P.M."/>
            <person name="Wang S."/>
            <person name="Luo L."/>
            <person name="She Z."/>
            <person name="Ming Y."/>
            <person name="Huang W."/>
            <person name="Zhang S."/>
            <person name="Huang B."/>
            <person name="Zhang Y."/>
            <person name="Qu T."/>
            <person name="Ni P."/>
            <person name="Miao G."/>
            <person name="Wang J."/>
            <person name="Wang Q."/>
            <person name="Steinberg C.E."/>
            <person name="Wang H."/>
            <person name="Li N."/>
            <person name="Qian L."/>
            <person name="Zhang G."/>
            <person name="Li Y."/>
            <person name="Yang H."/>
            <person name="Liu X."/>
            <person name="Wang J."/>
            <person name="Yin Y."/>
            <person name="Wang J."/>
        </authorList>
    </citation>
    <scope>NUCLEOTIDE SEQUENCE [LARGE SCALE GENOMIC DNA]</scope>
    <source>
        <strain evidence="1">05x7-T-G4-1.051#20</strain>
    </source>
</reference>
<proteinExistence type="predicted"/>
<organism evidence="1">
    <name type="scientific">Magallana gigas</name>
    <name type="common">Pacific oyster</name>
    <name type="synonym">Crassostrea gigas</name>
    <dbReference type="NCBI Taxonomy" id="29159"/>
    <lineage>
        <taxon>Eukaryota</taxon>
        <taxon>Metazoa</taxon>
        <taxon>Spiralia</taxon>
        <taxon>Lophotrochozoa</taxon>
        <taxon>Mollusca</taxon>
        <taxon>Bivalvia</taxon>
        <taxon>Autobranchia</taxon>
        <taxon>Pteriomorphia</taxon>
        <taxon>Ostreida</taxon>
        <taxon>Ostreoidea</taxon>
        <taxon>Ostreidae</taxon>
        <taxon>Magallana</taxon>
    </lineage>
</organism>
<dbReference type="AlphaFoldDB" id="K1R2X4"/>
<evidence type="ECO:0000313" key="1">
    <source>
        <dbReference type="EMBL" id="EKC28181.1"/>
    </source>
</evidence>
<dbReference type="InParanoid" id="K1R2X4"/>
<name>K1R2X4_MAGGI</name>